<evidence type="ECO:0000256" key="3">
    <source>
        <dbReference type="ARBA" id="ARBA00022827"/>
    </source>
</evidence>
<dbReference type="Pfam" id="PF00890">
    <property type="entry name" value="FAD_binding_2"/>
    <property type="match status" value="1"/>
</dbReference>
<evidence type="ECO:0000313" key="6">
    <source>
        <dbReference type="EMBL" id="MPM16781.1"/>
    </source>
</evidence>
<dbReference type="InterPro" id="IPR003953">
    <property type="entry name" value="FAD-dep_OxRdtase_2_FAD-bd"/>
</dbReference>
<organism evidence="6">
    <name type="scientific">bioreactor metagenome</name>
    <dbReference type="NCBI Taxonomy" id="1076179"/>
    <lineage>
        <taxon>unclassified sequences</taxon>
        <taxon>metagenomes</taxon>
        <taxon>ecological metagenomes</taxon>
    </lineage>
</organism>
<dbReference type="InterPro" id="IPR036188">
    <property type="entry name" value="FAD/NAD-bd_sf"/>
</dbReference>
<dbReference type="GO" id="GO:0016491">
    <property type="term" value="F:oxidoreductase activity"/>
    <property type="evidence" value="ECO:0007669"/>
    <property type="project" value="UniProtKB-KW"/>
</dbReference>
<dbReference type="AlphaFoldDB" id="A0A644XLV0"/>
<protein>
    <submittedName>
        <fullName evidence="6">Urocanate reductase</fullName>
        <ecNumber evidence="6">1.3.99.33</ecNumber>
    </submittedName>
</protein>
<dbReference type="Gene3D" id="3.50.50.60">
    <property type="entry name" value="FAD/NAD(P)-binding domain"/>
    <property type="match status" value="1"/>
</dbReference>
<dbReference type="EC" id="1.3.99.33" evidence="6"/>
<comment type="cofactor">
    <cofactor evidence="1">
        <name>FAD</name>
        <dbReference type="ChEBI" id="CHEBI:57692"/>
    </cofactor>
</comment>
<name>A0A644XLV0_9ZZZZ</name>
<feature type="domain" description="FAD-dependent oxidoreductase 2 FAD-binding" evidence="5">
    <location>
        <begin position="7"/>
        <end position="58"/>
    </location>
</feature>
<reference evidence="6" key="1">
    <citation type="submission" date="2019-08" db="EMBL/GenBank/DDBJ databases">
        <authorList>
            <person name="Kucharzyk K."/>
            <person name="Murdoch R.W."/>
            <person name="Higgins S."/>
            <person name="Loffler F."/>
        </authorList>
    </citation>
    <scope>NUCLEOTIDE SEQUENCE</scope>
</reference>
<sequence length="76" mass="7732">MIQVRFMAPSTHHTMGGLVVDLDRHVLNTSGKVIPGLYAAGEVTGGIHAGNRLGANAVAEILVSGRIAGVSAAAKK</sequence>
<evidence type="ECO:0000256" key="1">
    <source>
        <dbReference type="ARBA" id="ARBA00001974"/>
    </source>
</evidence>
<proteinExistence type="predicted"/>
<evidence type="ECO:0000259" key="5">
    <source>
        <dbReference type="Pfam" id="PF00890"/>
    </source>
</evidence>
<keyword evidence="2" id="KW-0285">Flavoprotein</keyword>
<keyword evidence="4 6" id="KW-0560">Oxidoreductase</keyword>
<evidence type="ECO:0000256" key="2">
    <source>
        <dbReference type="ARBA" id="ARBA00022630"/>
    </source>
</evidence>
<accession>A0A644XLV0</accession>
<dbReference type="SUPFAM" id="SSF51905">
    <property type="entry name" value="FAD/NAD(P)-binding domain"/>
    <property type="match status" value="1"/>
</dbReference>
<dbReference type="InterPro" id="IPR050315">
    <property type="entry name" value="FAD-oxidoreductase_2"/>
</dbReference>
<dbReference type="PANTHER" id="PTHR43400">
    <property type="entry name" value="FUMARATE REDUCTASE"/>
    <property type="match status" value="1"/>
</dbReference>
<gene>
    <name evidence="6" type="primary">urdA_10</name>
    <name evidence="6" type="ORF">SDC9_63163</name>
</gene>
<comment type="caution">
    <text evidence="6">The sequence shown here is derived from an EMBL/GenBank/DDBJ whole genome shotgun (WGS) entry which is preliminary data.</text>
</comment>
<dbReference type="PANTHER" id="PTHR43400:SF7">
    <property type="entry name" value="FAD-DEPENDENT OXIDOREDUCTASE 2 FAD BINDING DOMAIN-CONTAINING PROTEIN"/>
    <property type="match status" value="1"/>
</dbReference>
<keyword evidence="3" id="KW-0274">FAD</keyword>
<evidence type="ECO:0000256" key="4">
    <source>
        <dbReference type="ARBA" id="ARBA00023002"/>
    </source>
</evidence>
<dbReference type="EMBL" id="VSSQ01002676">
    <property type="protein sequence ID" value="MPM16781.1"/>
    <property type="molecule type" value="Genomic_DNA"/>
</dbReference>